<reference evidence="1" key="1">
    <citation type="submission" date="2015-04" db="EMBL/GenBank/DDBJ databases">
        <authorList>
            <person name="Syromyatnikov M.Y."/>
            <person name="Popov V.N."/>
        </authorList>
    </citation>
    <scope>NUCLEOTIDE SEQUENCE</scope>
    <source>
        <strain evidence="1">MO-1</strain>
    </source>
</reference>
<protein>
    <submittedName>
        <fullName evidence="1">Uncharacterized protein</fullName>
    </submittedName>
</protein>
<dbReference type="AlphaFoldDB" id="A0A1S7LIU1"/>
<proteinExistence type="predicted"/>
<gene>
    <name evidence="1" type="ORF">MAGMO_2146</name>
</gene>
<sequence length="76" mass="9100">MKDRSDILLKTEDQQRHSAEHLMGKWQKSDFRKIEGNNAMKMSLSERFSEDFPIFSRYRSLMLVQLPSRKNQIIII</sequence>
<organism evidence="1">
    <name type="scientific">Magnetococcus massalia (strain MO-1)</name>
    <dbReference type="NCBI Taxonomy" id="451514"/>
    <lineage>
        <taxon>Bacteria</taxon>
        <taxon>Pseudomonadati</taxon>
        <taxon>Pseudomonadota</taxon>
        <taxon>Magnetococcia</taxon>
        <taxon>Magnetococcales</taxon>
        <taxon>Magnetococcaceae</taxon>
        <taxon>Magnetococcus</taxon>
    </lineage>
</organism>
<name>A0A1S7LIU1_MAGMO</name>
<dbReference type="EMBL" id="LO017727">
    <property type="protein sequence ID" value="CRH06313.1"/>
    <property type="molecule type" value="Genomic_DNA"/>
</dbReference>
<accession>A0A1S7LIU1</accession>
<evidence type="ECO:0000313" key="1">
    <source>
        <dbReference type="EMBL" id="CRH06313.1"/>
    </source>
</evidence>